<dbReference type="InterPro" id="IPR035940">
    <property type="entry name" value="CAP_sf"/>
</dbReference>
<feature type="chain" id="PRO_5045710766" description="SCP domain-containing protein" evidence="1">
    <location>
        <begin position="32"/>
        <end position="258"/>
    </location>
</feature>
<gene>
    <name evidence="3" type="ORF">PACILC2_41260</name>
</gene>
<organism evidence="3 4">
    <name type="scientific">Paenibacillus cisolokensis</name>
    <dbReference type="NCBI Taxonomy" id="1658519"/>
    <lineage>
        <taxon>Bacteria</taxon>
        <taxon>Bacillati</taxon>
        <taxon>Bacillota</taxon>
        <taxon>Bacilli</taxon>
        <taxon>Bacillales</taxon>
        <taxon>Paenibacillaceae</taxon>
        <taxon>Paenibacillus</taxon>
    </lineage>
</organism>
<dbReference type="EMBL" id="BOVJ01000139">
    <property type="protein sequence ID" value="GIQ65558.1"/>
    <property type="molecule type" value="Genomic_DNA"/>
</dbReference>
<evidence type="ECO:0000259" key="2">
    <source>
        <dbReference type="Pfam" id="PF00188"/>
    </source>
</evidence>
<dbReference type="Gene3D" id="3.40.33.10">
    <property type="entry name" value="CAP"/>
    <property type="match status" value="1"/>
</dbReference>
<dbReference type="Proteomes" id="UP000680304">
    <property type="component" value="Unassembled WGS sequence"/>
</dbReference>
<sequence length="258" mass="28652">MHNRRKGLLKYFSLAAGSILLSLWLPHAAFAEPVPVDSLLPERSEKEIAAKWNQWMKNAHDAGDGAFAEIPSSKSPYRAGKLKDGYLEKGLNAANFYRFVSGLPADLVLDESLNRQAQHGAVTIAANGRLTHNPVQPEDMPQDFFELGEKSAGSSNIYWTTSGTDNVLVRSVEAYMDDSDSSNIDRVGHRRWILSPQLKRIGFGLAAASNGKQDGYYSAMQVFDQSREGQLDFNYILYPNKGAFPLDVLRGIRPGRYI</sequence>
<dbReference type="SUPFAM" id="SSF55797">
    <property type="entry name" value="PR-1-like"/>
    <property type="match status" value="1"/>
</dbReference>
<dbReference type="CDD" id="cd05379">
    <property type="entry name" value="CAP_bacterial"/>
    <property type="match status" value="1"/>
</dbReference>
<feature type="domain" description="SCP" evidence="2">
    <location>
        <begin position="92"/>
        <end position="216"/>
    </location>
</feature>
<proteinExistence type="predicted"/>
<evidence type="ECO:0000256" key="1">
    <source>
        <dbReference type="SAM" id="SignalP"/>
    </source>
</evidence>
<keyword evidence="1" id="KW-0732">Signal</keyword>
<name>A0ABQ4NBF3_9BACL</name>
<dbReference type="InterPro" id="IPR014044">
    <property type="entry name" value="CAP_dom"/>
</dbReference>
<protein>
    <recommendedName>
        <fullName evidence="2">SCP domain-containing protein</fullName>
    </recommendedName>
</protein>
<feature type="signal peptide" evidence="1">
    <location>
        <begin position="1"/>
        <end position="31"/>
    </location>
</feature>
<reference evidence="3 4" key="1">
    <citation type="submission" date="2021-04" db="EMBL/GenBank/DDBJ databases">
        <title>Draft genome sequence of Paenibacillus cisolokensis, LC2-13A.</title>
        <authorList>
            <person name="Uke A."/>
            <person name="Chhe C."/>
            <person name="Baramee S."/>
            <person name="Kosugi A."/>
        </authorList>
    </citation>
    <scope>NUCLEOTIDE SEQUENCE [LARGE SCALE GENOMIC DNA]</scope>
    <source>
        <strain evidence="3 4">LC2-13A</strain>
    </source>
</reference>
<evidence type="ECO:0000313" key="3">
    <source>
        <dbReference type="EMBL" id="GIQ65558.1"/>
    </source>
</evidence>
<dbReference type="Pfam" id="PF00188">
    <property type="entry name" value="CAP"/>
    <property type="match status" value="1"/>
</dbReference>
<comment type="caution">
    <text evidence="3">The sequence shown here is derived from an EMBL/GenBank/DDBJ whole genome shotgun (WGS) entry which is preliminary data.</text>
</comment>
<evidence type="ECO:0000313" key="4">
    <source>
        <dbReference type="Proteomes" id="UP000680304"/>
    </source>
</evidence>
<dbReference type="RefSeq" id="WP_213530067.1">
    <property type="nucleotide sequence ID" value="NZ_BOVJ01000139.1"/>
</dbReference>
<accession>A0ABQ4NBF3</accession>
<keyword evidence="4" id="KW-1185">Reference proteome</keyword>